<dbReference type="RefSeq" id="XP_008186250.1">
    <property type="nucleotide sequence ID" value="XM_008188028.1"/>
</dbReference>
<dbReference type="GO" id="GO:0071897">
    <property type="term" value="P:DNA biosynthetic process"/>
    <property type="evidence" value="ECO:0007669"/>
    <property type="project" value="UniProtKB-ARBA"/>
</dbReference>
<dbReference type="PANTHER" id="PTHR45913">
    <property type="entry name" value="EPM2A-INTERACTING PROTEIN 1"/>
    <property type="match status" value="1"/>
</dbReference>
<keyword evidence="2" id="KW-1185">Reference proteome</keyword>
<proteinExistence type="predicted"/>
<evidence type="ECO:0000313" key="2">
    <source>
        <dbReference type="Proteomes" id="UP000007819"/>
    </source>
</evidence>
<dbReference type="GeneID" id="103310282"/>
<name>A0A8R2FB86_ACYPI</name>
<dbReference type="OrthoDB" id="6611449at2759"/>
<accession>A0A8R2FB86</accession>
<dbReference type="InterPro" id="IPR043502">
    <property type="entry name" value="DNA/RNA_pol_sf"/>
</dbReference>
<dbReference type="EnsemblMetazoa" id="XM_008188028.1">
    <property type="protein sequence ID" value="XP_008186250.1"/>
    <property type="gene ID" value="LOC103310282"/>
</dbReference>
<dbReference type="AlphaFoldDB" id="A0A8R2FB86"/>
<sequence>MDRWLNIATDNKSTSENCSVSSKLQSASQDVNNPMKIRKCVRKYDPEYINIGFTVINVSNEPRPQCVICFEILSNQSMKPSLLKCHFSTKHSTLENKPKDYFVRKLSEMKSSKKIISYFSGSTEKAVEASFLVSLRIAECGKPHTIGEEMILPAAKDMVTCMLGVPSAKQLHMKSLSNDTVRRRIESIALNVKEKLIDQYAQLMVYVRYVFQTVIKEDFLFCEALSTRTTADEIFKKLNHFFVENGLNWKKCVGFCSDGARAMIGKHRGVATKIKLVTENCTFIHCSIHREALVVKRMPEQFKLVLQEAIKVVNFIKSRALHFQSSQCIKLSLQEYFKEDYSEFFWIRNPFILDLDDILKILTNNEKESLIELSCDESLKMEFTKLELDGFQMDIESSNYCTFSSTFGCYKFLRAPFGLAFIPEIFQKLTNKYYGDIDNETV</sequence>
<dbReference type="Proteomes" id="UP000007819">
    <property type="component" value="Chromosome A1"/>
</dbReference>
<dbReference type="PANTHER" id="PTHR45913:SF19">
    <property type="entry name" value="LOW QUALITY PROTEIN: ZINC FINGER BED DOMAIN-CONTAINING PROTEIN 5-LIKE"/>
    <property type="match status" value="1"/>
</dbReference>
<organism evidence="1 2">
    <name type="scientific">Acyrthosiphon pisum</name>
    <name type="common">Pea aphid</name>
    <dbReference type="NCBI Taxonomy" id="7029"/>
    <lineage>
        <taxon>Eukaryota</taxon>
        <taxon>Metazoa</taxon>
        <taxon>Ecdysozoa</taxon>
        <taxon>Arthropoda</taxon>
        <taxon>Hexapoda</taxon>
        <taxon>Insecta</taxon>
        <taxon>Pterygota</taxon>
        <taxon>Neoptera</taxon>
        <taxon>Paraneoptera</taxon>
        <taxon>Hemiptera</taxon>
        <taxon>Sternorrhyncha</taxon>
        <taxon>Aphidomorpha</taxon>
        <taxon>Aphidoidea</taxon>
        <taxon>Aphididae</taxon>
        <taxon>Macrosiphini</taxon>
        <taxon>Acyrthosiphon</taxon>
    </lineage>
</organism>
<reference evidence="1" key="2">
    <citation type="submission" date="2022-06" db="UniProtKB">
        <authorList>
            <consortium name="EnsemblMetazoa"/>
        </authorList>
    </citation>
    <scope>IDENTIFICATION</scope>
</reference>
<dbReference type="SUPFAM" id="SSF56672">
    <property type="entry name" value="DNA/RNA polymerases"/>
    <property type="match status" value="1"/>
</dbReference>
<dbReference type="KEGG" id="api:103310282"/>
<reference evidence="2" key="1">
    <citation type="submission" date="2010-06" db="EMBL/GenBank/DDBJ databases">
        <authorList>
            <person name="Jiang H."/>
            <person name="Abraham K."/>
            <person name="Ali S."/>
            <person name="Alsbrooks S.L."/>
            <person name="Anim B.N."/>
            <person name="Anosike U.S."/>
            <person name="Attaway T."/>
            <person name="Bandaranaike D.P."/>
            <person name="Battles P.K."/>
            <person name="Bell S.N."/>
            <person name="Bell A.V."/>
            <person name="Beltran B."/>
            <person name="Bickham C."/>
            <person name="Bustamante Y."/>
            <person name="Caleb T."/>
            <person name="Canada A."/>
            <person name="Cardenas V."/>
            <person name="Carter K."/>
            <person name="Chacko J."/>
            <person name="Chandrabose M.N."/>
            <person name="Chavez D."/>
            <person name="Chavez A."/>
            <person name="Chen L."/>
            <person name="Chu H.-S."/>
            <person name="Claassen K.J."/>
            <person name="Cockrell R."/>
            <person name="Collins M."/>
            <person name="Cooper J.A."/>
            <person name="Cree A."/>
            <person name="Curry S.M."/>
            <person name="Da Y."/>
            <person name="Dao M.D."/>
            <person name="Das B."/>
            <person name="Davila M.-L."/>
            <person name="Davy-Carroll L."/>
            <person name="Denson S."/>
            <person name="Dinh H."/>
            <person name="Ebong V.E."/>
            <person name="Edwards J.R."/>
            <person name="Egan A."/>
            <person name="El-Daye J."/>
            <person name="Escobedo L."/>
            <person name="Fernandez S."/>
            <person name="Fernando P.R."/>
            <person name="Flagg N."/>
            <person name="Forbes L.D."/>
            <person name="Fowler R.G."/>
            <person name="Fu Q."/>
            <person name="Gabisi R.A."/>
            <person name="Ganer J."/>
            <person name="Garbino Pronczuk A."/>
            <person name="Garcia R.M."/>
            <person name="Garner T."/>
            <person name="Garrett T.E."/>
            <person name="Gonzalez D.A."/>
            <person name="Hamid H."/>
            <person name="Hawkins E.S."/>
            <person name="Hirani K."/>
            <person name="Hogues M.E."/>
            <person name="Hollins B."/>
            <person name="Hsiao C.-H."/>
            <person name="Jabil R."/>
            <person name="James M.L."/>
            <person name="Jhangiani S.N."/>
            <person name="Johnson B."/>
            <person name="Johnson Q."/>
            <person name="Joshi V."/>
            <person name="Kalu J.B."/>
            <person name="Kam C."/>
            <person name="Kashfia A."/>
            <person name="Keebler J."/>
            <person name="Kisamo H."/>
            <person name="Kovar C.L."/>
            <person name="Lago L.A."/>
            <person name="Lai C.-Y."/>
            <person name="Laidlaw J."/>
            <person name="Lara F."/>
            <person name="Le T.-K."/>
            <person name="Lee S.L."/>
            <person name="Legall F.H."/>
            <person name="Lemon S.J."/>
            <person name="Lewis L.R."/>
            <person name="Li B."/>
            <person name="Liu Y."/>
            <person name="Liu Y.-S."/>
            <person name="Lopez J."/>
            <person name="Lozado R.J."/>
            <person name="Lu J."/>
            <person name="Madu R.C."/>
            <person name="Maheshwari M."/>
            <person name="Maheshwari R."/>
            <person name="Malloy K."/>
            <person name="Martinez E."/>
            <person name="Mathew T."/>
            <person name="Mercado I.C."/>
            <person name="Mercado C."/>
            <person name="Meyer B."/>
            <person name="Montgomery K."/>
            <person name="Morgan M.B."/>
            <person name="Munidasa M."/>
            <person name="Nazareth L.V."/>
            <person name="Nelson J."/>
            <person name="Ng B.M."/>
            <person name="Nguyen N.B."/>
            <person name="Nguyen P.Q."/>
            <person name="Nguyen T."/>
            <person name="Obregon M."/>
            <person name="Okwuonu G.O."/>
            <person name="Onwere C.G."/>
            <person name="Orozco G."/>
            <person name="Parra A."/>
            <person name="Patel S."/>
            <person name="Patil S."/>
            <person name="Perez A."/>
            <person name="Perez Y."/>
            <person name="Pham C."/>
            <person name="Primus E.L."/>
            <person name="Pu L.-L."/>
            <person name="Puazo M."/>
            <person name="Qin X."/>
            <person name="Quiroz J.B."/>
            <person name="Reese J."/>
            <person name="Richards S."/>
            <person name="Rives C.M."/>
            <person name="Robberts R."/>
            <person name="Ruiz S.J."/>
            <person name="Ruiz M.J."/>
            <person name="Santibanez J."/>
            <person name="Schneider B.W."/>
            <person name="Sisson I."/>
            <person name="Smith M."/>
            <person name="Sodergren E."/>
            <person name="Song X.-Z."/>
            <person name="Song B.B."/>
            <person name="Summersgill H."/>
            <person name="Thelus R."/>
            <person name="Thornton R.D."/>
            <person name="Trejos Z.Y."/>
            <person name="Usmani K."/>
            <person name="Vattathil S."/>
            <person name="Villasana D."/>
            <person name="Walker D.L."/>
            <person name="Wang S."/>
            <person name="Wang K."/>
            <person name="White C.S."/>
            <person name="Williams A.C."/>
            <person name="Williamson J."/>
            <person name="Wilson K."/>
            <person name="Woghiren I.O."/>
            <person name="Woodworth J.R."/>
            <person name="Worley K.C."/>
            <person name="Wright R.A."/>
            <person name="Wu W."/>
            <person name="Young L."/>
            <person name="Zhang L."/>
            <person name="Zhang J."/>
            <person name="Zhu Y."/>
            <person name="Muzny D.M."/>
            <person name="Weinstock G."/>
            <person name="Gibbs R.A."/>
        </authorList>
    </citation>
    <scope>NUCLEOTIDE SEQUENCE [LARGE SCALE GENOMIC DNA]</scope>
    <source>
        <strain evidence="2">LSR1</strain>
    </source>
</reference>
<evidence type="ECO:0000313" key="1">
    <source>
        <dbReference type="EnsemblMetazoa" id="XP_008186250.1"/>
    </source>
</evidence>
<protein>
    <submittedName>
        <fullName evidence="1">Uncharacterized protein</fullName>
    </submittedName>
</protein>